<sequence length="29" mass="3146">MAWGSELPSHVELRGDEDAARGEQPGHLT</sequence>
<proteinExistence type="predicted"/>
<name>A0A0A8YWY0_ARUDO</name>
<evidence type="ECO:0000256" key="1">
    <source>
        <dbReference type="SAM" id="MobiDB-lite"/>
    </source>
</evidence>
<reference evidence="2" key="2">
    <citation type="journal article" date="2015" name="Data Brief">
        <title>Shoot transcriptome of the giant reed, Arundo donax.</title>
        <authorList>
            <person name="Barrero R.A."/>
            <person name="Guerrero F.D."/>
            <person name="Moolhuijzen P."/>
            <person name="Goolsby J.A."/>
            <person name="Tidwell J."/>
            <person name="Bellgard S.E."/>
            <person name="Bellgard M.I."/>
        </authorList>
    </citation>
    <scope>NUCLEOTIDE SEQUENCE</scope>
    <source>
        <tissue evidence="2">Shoot tissue taken approximately 20 cm above the soil surface</tissue>
    </source>
</reference>
<dbReference type="EMBL" id="GBRH01266281">
    <property type="protein sequence ID" value="JAD31614.1"/>
    <property type="molecule type" value="Transcribed_RNA"/>
</dbReference>
<dbReference type="AlphaFoldDB" id="A0A0A8YWY0"/>
<reference evidence="2" key="1">
    <citation type="submission" date="2014-09" db="EMBL/GenBank/DDBJ databases">
        <authorList>
            <person name="Magalhaes I.L.F."/>
            <person name="Oliveira U."/>
            <person name="Santos F.R."/>
            <person name="Vidigal T.H.D.A."/>
            <person name="Brescovit A.D."/>
            <person name="Santos A.J."/>
        </authorList>
    </citation>
    <scope>NUCLEOTIDE SEQUENCE</scope>
    <source>
        <tissue evidence="2">Shoot tissue taken approximately 20 cm above the soil surface</tissue>
    </source>
</reference>
<evidence type="ECO:0000313" key="2">
    <source>
        <dbReference type="EMBL" id="JAD31614.1"/>
    </source>
</evidence>
<organism evidence="2">
    <name type="scientific">Arundo donax</name>
    <name type="common">Giant reed</name>
    <name type="synonym">Donax arundinaceus</name>
    <dbReference type="NCBI Taxonomy" id="35708"/>
    <lineage>
        <taxon>Eukaryota</taxon>
        <taxon>Viridiplantae</taxon>
        <taxon>Streptophyta</taxon>
        <taxon>Embryophyta</taxon>
        <taxon>Tracheophyta</taxon>
        <taxon>Spermatophyta</taxon>
        <taxon>Magnoliopsida</taxon>
        <taxon>Liliopsida</taxon>
        <taxon>Poales</taxon>
        <taxon>Poaceae</taxon>
        <taxon>PACMAD clade</taxon>
        <taxon>Arundinoideae</taxon>
        <taxon>Arundineae</taxon>
        <taxon>Arundo</taxon>
    </lineage>
</organism>
<accession>A0A0A8YWY0</accession>
<protein>
    <submittedName>
        <fullName evidence="2">Uncharacterized protein</fullName>
    </submittedName>
</protein>
<feature type="region of interest" description="Disordered" evidence="1">
    <location>
        <begin position="1"/>
        <end position="29"/>
    </location>
</feature>
<feature type="compositionally biased region" description="Basic and acidic residues" evidence="1">
    <location>
        <begin position="9"/>
        <end position="21"/>
    </location>
</feature>